<dbReference type="AlphaFoldDB" id="A0A9Q9EJ53"/>
<protein>
    <submittedName>
        <fullName evidence="2">Uncharacterized protein</fullName>
    </submittedName>
</protein>
<evidence type="ECO:0000313" key="3">
    <source>
        <dbReference type="Proteomes" id="UP001056384"/>
    </source>
</evidence>
<evidence type="ECO:0000313" key="2">
    <source>
        <dbReference type="EMBL" id="USW51003.1"/>
    </source>
</evidence>
<dbReference type="EMBL" id="CP099420">
    <property type="protein sequence ID" value="USW51003.1"/>
    <property type="molecule type" value="Genomic_DNA"/>
</dbReference>
<evidence type="ECO:0000256" key="1">
    <source>
        <dbReference type="SAM" id="MobiDB-lite"/>
    </source>
</evidence>
<organism evidence="2 3">
    <name type="scientific">Septoria linicola</name>
    <dbReference type="NCBI Taxonomy" id="215465"/>
    <lineage>
        <taxon>Eukaryota</taxon>
        <taxon>Fungi</taxon>
        <taxon>Dikarya</taxon>
        <taxon>Ascomycota</taxon>
        <taxon>Pezizomycotina</taxon>
        <taxon>Dothideomycetes</taxon>
        <taxon>Dothideomycetidae</taxon>
        <taxon>Mycosphaerellales</taxon>
        <taxon>Mycosphaerellaceae</taxon>
        <taxon>Septoria</taxon>
    </lineage>
</organism>
<sequence length="116" mass="13142">MRHVISEAATYRAQQGFVPLTAEIREHINRQCVSDEALEAIMKDEVDEKAAREHARRNRTKAFKPKKPRRTARETTPESRASTSPKSKAVGRRLAPRTAAPNTAHRPQPPPRRKGK</sequence>
<proteinExistence type="predicted"/>
<reference evidence="2" key="1">
    <citation type="submission" date="2022-06" db="EMBL/GenBank/DDBJ databases">
        <title>Complete genome sequences of two strains of the flax pathogen Septoria linicola.</title>
        <authorList>
            <person name="Lapalu N."/>
            <person name="Simon A."/>
            <person name="Demenou B."/>
            <person name="Paumier D."/>
            <person name="Guillot M.-P."/>
            <person name="Gout L."/>
            <person name="Valade R."/>
        </authorList>
    </citation>
    <scope>NUCLEOTIDE SEQUENCE</scope>
    <source>
        <strain evidence="2">SE15195</strain>
    </source>
</reference>
<dbReference type="Proteomes" id="UP001056384">
    <property type="component" value="Chromosome 3"/>
</dbReference>
<name>A0A9Q9EJ53_9PEZI</name>
<feature type="compositionally biased region" description="Basic residues" evidence="1">
    <location>
        <begin position="54"/>
        <end position="70"/>
    </location>
</feature>
<feature type="region of interest" description="Disordered" evidence="1">
    <location>
        <begin position="48"/>
        <end position="116"/>
    </location>
</feature>
<keyword evidence="3" id="KW-1185">Reference proteome</keyword>
<gene>
    <name evidence="2" type="ORF">Slin15195_G043220</name>
</gene>
<accession>A0A9Q9EJ53</accession>